<evidence type="ECO:0000256" key="5">
    <source>
        <dbReference type="ARBA" id="ARBA00023159"/>
    </source>
</evidence>
<dbReference type="PANTHER" id="PTHR28314:SF1">
    <property type="entry name" value="MEDIATOR OF RNA POLYMERASE II TRANSCRIPTION SUBUNIT 29"/>
    <property type="match status" value="1"/>
</dbReference>
<keyword evidence="5" id="KW-0010">Activator</keyword>
<keyword evidence="4" id="KW-0805">Transcription regulation</keyword>
<feature type="compositionally biased region" description="Low complexity" evidence="10">
    <location>
        <begin position="47"/>
        <end position="60"/>
    </location>
</feature>
<feature type="region of interest" description="Disordered" evidence="10">
    <location>
        <begin position="1"/>
        <end position="61"/>
    </location>
</feature>
<evidence type="ECO:0000256" key="3">
    <source>
        <dbReference type="ARBA" id="ARBA00019684"/>
    </source>
</evidence>
<dbReference type="InterPro" id="IPR021018">
    <property type="entry name" value="Mediator_Med29_met"/>
</dbReference>
<name>A0ABQ8JHP9_DERPT</name>
<evidence type="ECO:0000256" key="10">
    <source>
        <dbReference type="SAM" id="MobiDB-lite"/>
    </source>
</evidence>
<evidence type="ECO:0000256" key="8">
    <source>
        <dbReference type="ARBA" id="ARBA00030916"/>
    </source>
</evidence>
<evidence type="ECO:0000256" key="7">
    <source>
        <dbReference type="ARBA" id="ARBA00023242"/>
    </source>
</evidence>
<evidence type="ECO:0000256" key="6">
    <source>
        <dbReference type="ARBA" id="ARBA00023163"/>
    </source>
</evidence>
<evidence type="ECO:0000313" key="11">
    <source>
        <dbReference type="EMBL" id="KAH9422099.1"/>
    </source>
</evidence>
<dbReference type="Pfam" id="PF11568">
    <property type="entry name" value="Med29"/>
    <property type="match status" value="1"/>
</dbReference>
<reference evidence="11 12" key="2">
    <citation type="journal article" date="2022" name="Mol. Biol. Evol.">
        <title>Comparative Genomics Reveals Insights into the Divergent Evolution of Astigmatic Mites and Household Pest Adaptations.</title>
        <authorList>
            <person name="Xiong Q."/>
            <person name="Wan A.T."/>
            <person name="Liu X."/>
            <person name="Fung C.S."/>
            <person name="Xiao X."/>
            <person name="Malainual N."/>
            <person name="Hou J."/>
            <person name="Wang L."/>
            <person name="Wang M."/>
            <person name="Yang K.Y."/>
            <person name="Cui Y."/>
            <person name="Leung E.L."/>
            <person name="Nong W."/>
            <person name="Shin S.K."/>
            <person name="Au S.W."/>
            <person name="Jeong K.Y."/>
            <person name="Chew F.T."/>
            <person name="Hui J.H."/>
            <person name="Leung T.F."/>
            <person name="Tungtrongchitr A."/>
            <person name="Zhong N."/>
            <person name="Liu Z."/>
            <person name="Tsui S.K."/>
        </authorList>
    </citation>
    <scope>NUCLEOTIDE SEQUENCE [LARGE SCALE GENOMIC DNA]</scope>
    <source>
        <strain evidence="11">Derp</strain>
    </source>
</reference>
<dbReference type="PANTHER" id="PTHR28314">
    <property type="entry name" value="MEDIATOR OF RNA POLYMERASE II TRANSCRIPTION SUBUNIT 29"/>
    <property type="match status" value="1"/>
</dbReference>
<evidence type="ECO:0000256" key="2">
    <source>
        <dbReference type="ARBA" id="ARBA00009851"/>
    </source>
</evidence>
<organism evidence="11 12">
    <name type="scientific">Dermatophagoides pteronyssinus</name>
    <name type="common">European house dust mite</name>
    <dbReference type="NCBI Taxonomy" id="6956"/>
    <lineage>
        <taxon>Eukaryota</taxon>
        <taxon>Metazoa</taxon>
        <taxon>Ecdysozoa</taxon>
        <taxon>Arthropoda</taxon>
        <taxon>Chelicerata</taxon>
        <taxon>Arachnida</taxon>
        <taxon>Acari</taxon>
        <taxon>Acariformes</taxon>
        <taxon>Sarcoptiformes</taxon>
        <taxon>Astigmata</taxon>
        <taxon>Psoroptidia</taxon>
        <taxon>Analgoidea</taxon>
        <taxon>Pyroglyphidae</taxon>
        <taxon>Dermatophagoidinae</taxon>
        <taxon>Dermatophagoides</taxon>
    </lineage>
</organism>
<comment type="subcellular location">
    <subcellularLocation>
        <location evidence="1">Nucleus</location>
    </subcellularLocation>
</comment>
<sequence length="234" mass="26590">MNPNQVNPNMMIVPGNIPPAQISNTASPHQILPNSSVSNQPQPPQPQTSSSSSSSHQMSNTHHDLNRLKNLISMLRETLRNFFIISGMNLDYSTQMDNFNKNLEQPPKLEKSLEDILALCNQIELCLRTILECTIQSRDSKTYLPFQVSNEYNLEQPGMLQDNTQPKSYASYLNVIKKQVTYAKSIYEILSESVKQIKTIPDTMISSQVHHQVQQLQQMPHQNPKLPTQLPSHQ</sequence>
<evidence type="ECO:0000256" key="9">
    <source>
        <dbReference type="ARBA" id="ARBA00031963"/>
    </source>
</evidence>
<reference evidence="11 12" key="1">
    <citation type="journal article" date="2018" name="J. Allergy Clin. Immunol.">
        <title>High-quality assembly of Dermatophagoides pteronyssinus genome and transcriptome reveals a wide range of novel allergens.</title>
        <authorList>
            <person name="Liu X.Y."/>
            <person name="Yang K.Y."/>
            <person name="Wang M.Q."/>
            <person name="Kwok J.S."/>
            <person name="Zeng X."/>
            <person name="Yang Z."/>
            <person name="Xiao X.J."/>
            <person name="Lau C.P."/>
            <person name="Li Y."/>
            <person name="Huang Z.M."/>
            <person name="Ba J.G."/>
            <person name="Yim A.K."/>
            <person name="Ouyang C.Y."/>
            <person name="Ngai S.M."/>
            <person name="Chan T.F."/>
            <person name="Leung E.L."/>
            <person name="Liu L."/>
            <person name="Liu Z.G."/>
            <person name="Tsui S.K."/>
        </authorList>
    </citation>
    <scope>NUCLEOTIDE SEQUENCE [LARGE SCALE GENOMIC DNA]</scope>
    <source>
        <strain evidence="11">Derp</strain>
    </source>
</reference>
<evidence type="ECO:0000313" key="12">
    <source>
        <dbReference type="Proteomes" id="UP000887458"/>
    </source>
</evidence>
<protein>
    <recommendedName>
        <fullName evidence="3">Mediator of RNA polymerase II transcription subunit 29</fullName>
    </recommendedName>
    <alternativeName>
        <fullName evidence="9">Mediator complex subunit 29</fullName>
    </alternativeName>
    <alternativeName>
        <fullName evidence="8">Protein intersex</fullName>
    </alternativeName>
</protein>
<keyword evidence="7" id="KW-0539">Nucleus</keyword>
<keyword evidence="12" id="KW-1185">Reference proteome</keyword>
<accession>A0ABQ8JHP9</accession>
<evidence type="ECO:0000256" key="1">
    <source>
        <dbReference type="ARBA" id="ARBA00004123"/>
    </source>
</evidence>
<comment type="similarity">
    <text evidence="2">Belongs to the Mediator complex subunit 29 family.</text>
</comment>
<comment type="caution">
    <text evidence="11">The sequence shown here is derived from an EMBL/GenBank/DDBJ whole genome shotgun (WGS) entry which is preliminary data.</text>
</comment>
<gene>
    <name evidence="11" type="primary">MED29</name>
    <name evidence="11" type="ORF">DERP_002392</name>
</gene>
<proteinExistence type="inferred from homology"/>
<evidence type="ECO:0000256" key="4">
    <source>
        <dbReference type="ARBA" id="ARBA00023015"/>
    </source>
</evidence>
<keyword evidence="6" id="KW-0804">Transcription</keyword>
<dbReference type="EMBL" id="NJHN03000037">
    <property type="protein sequence ID" value="KAH9422099.1"/>
    <property type="molecule type" value="Genomic_DNA"/>
</dbReference>
<dbReference type="Proteomes" id="UP000887458">
    <property type="component" value="Unassembled WGS sequence"/>
</dbReference>